<comment type="caution">
    <text evidence="1">The sequence shown here is derived from an EMBL/GenBank/DDBJ whole genome shotgun (WGS) entry which is preliminary data.</text>
</comment>
<sequence>MDASSSFEPLNNSITLLYTSCTIGALPLGLFITSDESEITLEKALNLLKLILPPYAFFGRGPQVGPEVFLTDDSSAERNALEICWPRGIRLLCTFHVLQAFWRWLYDSRHCIKKEDRPLIMTKMKLILYAQSKSEMDRQYNEFKQSFYQYYPKLEHHFELLWERRSSWAHSFRSGLHIRGNHTNNYIERSFGILKDIVFA</sequence>
<dbReference type="PANTHER" id="PTHR35385:SF2">
    <property type="entry name" value="PROTEIN B, PUTATIVE-RELATED"/>
    <property type="match status" value="1"/>
</dbReference>
<dbReference type="VEuPathDB" id="FungiDB:RhiirA1_452730"/>
<protein>
    <recommendedName>
        <fullName evidence="3">MULE transposase domain-containing protein</fullName>
    </recommendedName>
</protein>
<dbReference type="EMBL" id="LLXH01000138">
    <property type="protein sequence ID" value="PKC72096.1"/>
    <property type="molecule type" value="Genomic_DNA"/>
</dbReference>
<proteinExistence type="predicted"/>
<dbReference type="Proteomes" id="UP000232688">
    <property type="component" value="Unassembled WGS sequence"/>
</dbReference>
<dbReference type="PANTHER" id="PTHR35385">
    <property type="entry name" value="PROTEIN B, PUTATIVE-RELATED-RELATED"/>
    <property type="match status" value="1"/>
</dbReference>
<evidence type="ECO:0000313" key="1">
    <source>
        <dbReference type="EMBL" id="PKC72096.1"/>
    </source>
</evidence>
<accession>A0A2N0S965</accession>
<reference evidence="1 2" key="1">
    <citation type="submission" date="2017-10" db="EMBL/GenBank/DDBJ databases">
        <title>Extensive intraspecific genome diversity in a model arbuscular mycorrhizal fungus.</title>
        <authorList>
            <person name="Chen E.C.H."/>
            <person name="Morin E."/>
            <person name="Baudet D."/>
            <person name="Noel J."/>
            <person name="Ndikumana S."/>
            <person name="Charron P."/>
            <person name="St-Onge C."/>
            <person name="Giorgi J."/>
            <person name="Grigoriev I.V."/>
            <person name="Roux C."/>
            <person name="Martin F.M."/>
            <person name="Corradi N."/>
        </authorList>
    </citation>
    <scope>NUCLEOTIDE SEQUENCE [LARGE SCALE GENOMIC DNA]</scope>
    <source>
        <strain evidence="1 2">A1</strain>
    </source>
</reference>
<dbReference type="AlphaFoldDB" id="A0A2N0S965"/>
<evidence type="ECO:0000313" key="2">
    <source>
        <dbReference type="Proteomes" id="UP000232688"/>
    </source>
</evidence>
<gene>
    <name evidence="1" type="ORF">RhiirA1_452730</name>
</gene>
<evidence type="ECO:0008006" key="3">
    <source>
        <dbReference type="Google" id="ProtNLM"/>
    </source>
</evidence>
<name>A0A2N0S965_9GLOM</name>
<organism evidence="1 2">
    <name type="scientific">Rhizophagus irregularis</name>
    <dbReference type="NCBI Taxonomy" id="588596"/>
    <lineage>
        <taxon>Eukaryota</taxon>
        <taxon>Fungi</taxon>
        <taxon>Fungi incertae sedis</taxon>
        <taxon>Mucoromycota</taxon>
        <taxon>Glomeromycotina</taxon>
        <taxon>Glomeromycetes</taxon>
        <taxon>Glomerales</taxon>
        <taxon>Glomeraceae</taxon>
        <taxon>Rhizophagus</taxon>
    </lineage>
</organism>
<reference evidence="1 2" key="2">
    <citation type="submission" date="2017-10" db="EMBL/GenBank/DDBJ databases">
        <title>Genome analyses suggest a sexual origin of heterokaryosis in a supposedly ancient asexual fungus.</title>
        <authorList>
            <person name="Corradi N."/>
            <person name="Sedzielewska K."/>
            <person name="Noel J."/>
            <person name="Charron P."/>
            <person name="Farinelli L."/>
            <person name="Marton T."/>
            <person name="Kruger M."/>
            <person name="Pelin A."/>
            <person name="Brachmann A."/>
            <person name="Corradi N."/>
        </authorList>
    </citation>
    <scope>NUCLEOTIDE SEQUENCE [LARGE SCALE GENOMIC DNA]</scope>
    <source>
        <strain evidence="1 2">A1</strain>
    </source>
</reference>